<keyword evidence="1" id="KW-0812">Transmembrane</keyword>
<keyword evidence="1" id="KW-1133">Transmembrane helix</keyword>
<organism evidence="2 3">
    <name type="scientific">Brachionus plicatilis</name>
    <name type="common">Marine rotifer</name>
    <name type="synonym">Brachionus muelleri</name>
    <dbReference type="NCBI Taxonomy" id="10195"/>
    <lineage>
        <taxon>Eukaryota</taxon>
        <taxon>Metazoa</taxon>
        <taxon>Spiralia</taxon>
        <taxon>Gnathifera</taxon>
        <taxon>Rotifera</taxon>
        <taxon>Eurotatoria</taxon>
        <taxon>Monogononta</taxon>
        <taxon>Pseudotrocha</taxon>
        <taxon>Ploima</taxon>
        <taxon>Brachionidae</taxon>
        <taxon>Brachionus</taxon>
    </lineage>
</organism>
<dbReference type="EMBL" id="REGN01002896">
    <property type="protein sequence ID" value="RNA25588.1"/>
    <property type="molecule type" value="Genomic_DNA"/>
</dbReference>
<name>A0A3M7RQM3_BRAPC</name>
<sequence>MVLGIEQVLEPRRYELFAGKVDHYFFVIESFGAYALGAIFGVLDHAKVDERLTLVAVDEYLLDGVVAVRAKKLF</sequence>
<evidence type="ECO:0000313" key="3">
    <source>
        <dbReference type="Proteomes" id="UP000276133"/>
    </source>
</evidence>
<keyword evidence="1" id="KW-0472">Membrane</keyword>
<feature type="transmembrane region" description="Helical" evidence="1">
    <location>
        <begin position="23"/>
        <end position="43"/>
    </location>
</feature>
<protein>
    <submittedName>
        <fullName evidence="2">Uncharacterized protein</fullName>
    </submittedName>
</protein>
<evidence type="ECO:0000256" key="1">
    <source>
        <dbReference type="SAM" id="Phobius"/>
    </source>
</evidence>
<proteinExistence type="predicted"/>
<dbReference type="Proteomes" id="UP000276133">
    <property type="component" value="Unassembled WGS sequence"/>
</dbReference>
<gene>
    <name evidence="2" type="ORF">BpHYR1_035630</name>
</gene>
<accession>A0A3M7RQM3</accession>
<evidence type="ECO:0000313" key="2">
    <source>
        <dbReference type="EMBL" id="RNA25588.1"/>
    </source>
</evidence>
<comment type="caution">
    <text evidence="2">The sequence shown here is derived from an EMBL/GenBank/DDBJ whole genome shotgun (WGS) entry which is preliminary data.</text>
</comment>
<keyword evidence="3" id="KW-1185">Reference proteome</keyword>
<reference evidence="2 3" key="1">
    <citation type="journal article" date="2018" name="Sci. Rep.">
        <title>Genomic signatures of local adaptation to the degree of environmental predictability in rotifers.</title>
        <authorList>
            <person name="Franch-Gras L."/>
            <person name="Hahn C."/>
            <person name="Garcia-Roger E.M."/>
            <person name="Carmona M.J."/>
            <person name="Serra M."/>
            <person name="Gomez A."/>
        </authorList>
    </citation>
    <scope>NUCLEOTIDE SEQUENCE [LARGE SCALE GENOMIC DNA]</scope>
    <source>
        <strain evidence="2">HYR1</strain>
    </source>
</reference>
<dbReference type="AlphaFoldDB" id="A0A3M7RQM3"/>